<dbReference type="AlphaFoldDB" id="A0A0A9BTG0"/>
<proteinExistence type="predicted"/>
<dbReference type="EMBL" id="GBRH01233430">
    <property type="protein sequence ID" value="JAD64465.1"/>
    <property type="molecule type" value="Transcribed_RNA"/>
</dbReference>
<evidence type="ECO:0000313" key="2">
    <source>
        <dbReference type="EMBL" id="JAD64465.1"/>
    </source>
</evidence>
<reference evidence="2" key="2">
    <citation type="journal article" date="2015" name="Data Brief">
        <title>Shoot transcriptome of the giant reed, Arundo donax.</title>
        <authorList>
            <person name="Barrero R.A."/>
            <person name="Guerrero F.D."/>
            <person name="Moolhuijzen P."/>
            <person name="Goolsby J.A."/>
            <person name="Tidwell J."/>
            <person name="Bellgard S.E."/>
            <person name="Bellgard M.I."/>
        </authorList>
    </citation>
    <scope>NUCLEOTIDE SEQUENCE</scope>
    <source>
        <tissue evidence="2">Shoot tissue taken approximately 20 cm above the soil surface</tissue>
    </source>
</reference>
<organism evidence="2">
    <name type="scientific">Arundo donax</name>
    <name type="common">Giant reed</name>
    <name type="synonym">Donax arundinaceus</name>
    <dbReference type="NCBI Taxonomy" id="35708"/>
    <lineage>
        <taxon>Eukaryota</taxon>
        <taxon>Viridiplantae</taxon>
        <taxon>Streptophyta</taxon>
        <taxon>Embryophyta</taxon>
        <taxon>Tracheophyta</taxon>
        <taxon>Spermatophyta</taxon>
        <taxon>Magnoliopsida</taxon>
        <taxon>Liliopsida</taxon>
        <taxon>Poales</taxon>
        <taxon>Poaceae</taxon>
        <taxon>PACMAD clade</taxon>
        <taxon>Arundinoideae</taxon>
        <taxon>Arundineae</taxon>
        <taxon>Arundo</taxon>
    </lineage>
</organism>
<protein>
    <submittedName>
        <fullName evidence="2">Uncharacterized protein</fullName>
    </submittedName>
</protein>
<name>A0A0A9BTG0_ARUDO</name>
<sequence length="26" mass="2545">MAALAGPPARPGASPSTCPPWIGLEP</sequence>
<evidence type="ECO:0000256" key="1">
    <source>
        <dbReference type="SAM" id="MobiDB-lite"/>
    </source>
</evidence>
<feature type="region of interest" description="Disordered" evidence="1">
    <location>
        <begin position="1"/>
        <end position="26"/>
    </location>
</feature>
<reference evidence="2" key="1">
    <citation type="submission" date="2014-09" db="EMBL/GenBank/DDBJ databases">
        <authorList>
            <person name="Magalhaes I.L.F."/>
            <person name="Oliveira U."/>
            <person name="Santos F.R."/>
            <person name="Vidigal T.H.D.A."/>
            <person name="Brescovit A.D."/>
            <person name="Santos A.J."/>
        </authorList>
    </citation>
    <scope>NUCLEOTIDE SEQUENCE</scope>
    <source>
        <tissue evidence="2">Shoot tissue taken approximately 20 cm above the soil surface</tissue>
    </source>
</reference>
<feature type="compositionally biased region" description="Low complexity" evidence="1">
    <location>
        <begin position="1"/>
        <end position="16"/>
    </location>
</feature>
<accession>A0A0A9BTG0</accession>